<name>A0A1D8NAU5_YARLL</name>
<dbReference type="VEuPathDB" id="FungiDB:YALI1_C17423g"/>
<proteinExistence type="predicted"/>
<dbReference type="AlphaFoldDB" id="A0A1D8NAU5"/>
<dbReference type="RefSeq" id="XP_068138436.1">
    <property type="nucleotide sequence ID" value="XM_068282335.1"/>
</dbReference>
<reference evidence="1 2" key="1">
    <citation type="journal article" date="2016" name="PLoS ONE">
        <title>Sequence Assembly of Yarrowia lipolytica Strain W29/CLIB89 Shows Transposable Element Diversity.</title>
        <authorList>
            <person name="Magnan C."/>
            <person name="Yu J."/>
            <person name="Chang I."/>
            <person name="Jahn E."/>
            <person name="Kanomata Y."/>
            <person name="Wu J."/>
            <person name="Zeller M."/>
            <person name="Oakes M."/>
            <person name="Baldi P."/>
            <person name="Sandmeyer S."/>
        </authorList>
    </citation>
    <scope>NUCLEOTIDE SEQUENCE [LARGE SCALE GENOMIC DNA]</scope>
    <source>
        <strain evidence="2">CLIB89(W29)</strain>
    </source>
</reference>
<sequence>MTKRHALVFHYCRLISIHEDVLNREKLQDIKRGDYGRERSNFSLLLSSRVHKRLLDWQYDTSQSSAISMFAVGSRKHDMRRGTINAGL</sequence>
<evidence type="ECO:0000313" key="1">
    <source>
        <dbReference type="EMBL" id="AOW02752.1"/>
    </source>
</evidence>
<organism evidence="1 2">
    <name type="scientific">Yarrowia lipolytica</name>
    <name type="common">Candida lipolytica</name>
    <dbReference type="NCBI Taxonomy" id="4952"/>
    <lineage>
        <taxon>Eukaryota</taxon>
        <taxon>Fungi</taxon>
        <taxon>Dikarya</taxon>
        <taxon>Ascomycota</taxon>
        <taxon>Saccharomycotina</taxon>
        <taxon>Dipodascomycetes</taxon>
        <taxon>Dipodascales</taxon>
        <taxon>Dipodascales incertae sedis</taxon>
        <taxon>Yarrowia</taxon>
    </lineage>
</organism>
<gene>
    <name evidence="1" type="ORF">YALI1_C17423g</name>
</gene>
<accession>A0A1D8NAU5</accession>
<dbReference type="Proteomes" id="UP000182444">
    <property type="component" value="Chromosome 1C"/>
</dbReference>
<protein>
    <submittedName>
        <fullName evidence="1">Uncharacterized protein</fullName>
    </submittedName>
</protein>
<dbReference type="EMBL" id="CP017555">
    <property type="protein sequence ID" value="AOW02752.1"/>
    <property type="molecule type" value="Genomic_DNA"/>
</dbReference>
<dbReference type="GeneID" id="94582969"/>
<evidence type="ECO:0000313" key="2">
    <source>
        <dbReference type="Proteomes" id="UP000182444"/>
    </source>
</evidence>